<dbReference type="AlphaFoldDB" id="A0A061QTQ4"/>
<name>A0A061QTQ4_9CHLO</name>
<protein>
    <submittedName>
        <fullName evidence="1">Uncharacterized protein</fullName>
    </submittedName>
</protein>
<evidence type="ECO:0000313" key="1">
    <source>
        <dbReference type="EMBL" id="JAC61854.1"/>
    </source>
</evidence>
<accession>A0A061QTQ4</accession>
<dbReference type="EMBL" id="GBEZ01025203">
    <property type="protein sequence ID" value="JAC61854.1"/>
    <property type="molecule type" value="Transcribed_RNA"/>
</dbReference>
<gene>
    <name evidence="1" type="ORF">TSPGSL018_24990</name>
</gene>
<reference evidence="1" key="1">
    <citation type="submission" date="2014-05" db="EMBL/GenBank/DDBJ databases">
        <title>The transcriptome of the halophilic microalga Tetraselmis sp. GSL018 isolated from the Great Salt Lake, Utah.</title>
        <authorList>
            <person name="Jinkerson R.E."/>
            <person name="D'Adamo S."/>
            <person name="Posewitz M.C."/>
        </authorList>
    </citation>
    <scope>NUCLEOTIDE SEQUENCE</scope>
    <source>
        <strain evidence="1">GSL018</strain>
    </source>
</reference>
<feature type="non-terminal residue" evidence="1">
    <location>
        <position position="1"/>
    </location>
</feature>
<organism evidence="1">
    <name type="scientific">Tetraselmis sp. GSL018</name>
    <dbReference type="NCBI Taxonomy" id="582737"/>
    <lineage>
        <taxon>Eukaryota</taxon>
        <taxon>Viridiplantae</taxon>
        <taxon>Chlorophyta</taxon>
        <taxon>core chlorophytes</taxon>
        <taxon>Chlorodendrophyceae</taxon>
        <taxon>Chlorodendrales</taxon>
        <taxon>Chlorodendraceae</taxon>
        <taxon>Tetraselmis</taxon>
    </lineage>
</organism>
<proteinExistence type="predicted"/>
<sequence>VDEIRRAVESSGQLIEPVLRQYIQFIERLQQSVRGTLEMDAPALQRVNDFANQELAQRMRELKGRLLSLRDEFRFRLESGERRM</sequence>
<feature type="non-terminal residue" evidence="1">
    <location>
        <position position="84"/>
    </location>
</feature>